<dbReference type="InterPro" id="IPR010512">
    <property type="entry name" value="DUF1091"/>
</dbReference>
<evidence type="ECO:0000313" key="2">
    <source>
        <dbReference type="EMBL" id="EDW28014.1"/>
    </source>
</evidence>
<gene>
    <name evidence="2" type="primary">Dper\GL27279</name>
    <name evidence="2" type="ORF">Dper_GL27279</name>
</gene>
<accession>B4GYZ6</accession>
<name>B4GYZ6_DROPE</name>
<sequence length="180" mass="20469">MNTSPKTLGRVAVIVVLILIVQNTQGLFKATNIKCQCYDKTFCEFTQCELKVVGRGLVAINIYVKIHQLPVKKVLVNASLFRRFNGFRPFLYNITVDFCEFMRHSKRYPWFAIAHGQISGFSNLNHTCPYNNDIIVSNMVLNDAMLEKTPFPTGSYMLQLTVGSPVWRGITQVMVDIVEV</sequence>
<dbReference type="OMA" id="DKTFCEF"/>
<reference evidence="2 3" key="1">
    <citation type="journal article" date="2007" name="Nature">
        <title>Evolution of genes and genomes on the Drosophila phylogeny.</title>
        <authorList>
            <consortium name="Drosophila 12 Genomes Consortium"/>
            <person name="Clark A.G."/>
            <person name="Eisen M.B."/>
            <person name="Smith D.R."/>
            <person name="Bergman C.M."/>
            <person name="Oliver B."/>
            <person name="Markow T.A."/>
            <person name="Kaufman T.C."/>
            <person name="Kellis M."/>
            <person name="Gelbart W."/>
            <person name="Iyer V.N."/>
            <person name="Pollard D.A."/>
            <person name="Sackton T.B."/>
            <person name="Larracuente A.M."/>
            <person name="Singh N.D."/>
            <person name="Abad J.P."/>
            <person name="Abt D.N."/>
            <person name="Adryan B."/>
            <person name="Aguade M."/>
            <person name="Akashi H."/>
            <person name="Anderson W.W."/>
            <person name="Aquadro C.F."/>
            <person name="Ardell D.H."/>
            <person name="Arguello R."/>
            <person name="Artieri C.G."/>
            <person name="Barbash D.A."/>
            <person name="Barker D."/>
            <person name="Barsanti P."/>
            <person name="Batterham P."/>
            <person name="Batzoglou S."/>
            <person name="Begun D."/>
            <person name="Bhutkar A."/>
            <person name="Blanco E."/>
            <person name="Bosak S.A."/>
            <person name="Bradley R.K."/>
            <person name="Brand A.D."/>
            <person name="Brent M.R."/>
            <person name="Brooks A.N."/>
            <person name="Brown R.H."/>
            <person name="Butlin R.K."/>
            <person name="Caggese C."/>
            <person name="Calvi B.R."/>
            <person name="Bernardo de Carvalho A."/>
            <person name="Caspi A."/>
            <person name="Castrezana S."/>
            <person name="Celniker S.E."/>
            <person name="Chang J.L."/>
            <person name="Chapple C."/>
            <person name="Chatterji S."/>
            <person name="Chinwalla A."/>
            <person name="Civetta A."/>
            <person name="Clifton S.W."/>
            <person name="Comeron J.M."/>
            <person name="Costello J.C."/>
            <person name="Coyne J.A."/>
            <person name="Daub J."/>
            <person name="David R.G."/>
            <person name="Delcher A.L."/>
            <person name="Delehaunty K."/>
            <person name="Do C.B."/>
            <person name="Ebling H."/>
            <person name="Edwards K."/>
            <person name="Eickbush T."/>
            <person name="Evans J.D."/>
            <person name="Filipski A."/>
            <person name="Findeiss S."/>
            <person name="Freyhult E."/>
            <person name="Fulton L."/>
            <person name="Fulton R."/>
            <person name="Garcia A.C."/>
            <person name="Gardiner A."/>
            <person name="Garfield D.A."/>
            <person name="Garvin B.E."/>
            <person name="Gibson G."/>
            <person name="Gilbert D."/>
            <person name="Gnerre S."/>
            <person name="Godfrey J."/>
            <person name="Good R."/>
            <person name="Gotea V."/>
            <person name="Gravely B."/>
            <person name="Greenberg A.J."/>
            <person name="Griffiths-Jones S."/>
            <person name="Gross S."/>
            <person name="Guigo R."/>
            <person name="Gustafson E.A."/>
            <person name="Haerty W."/>
            <person name="Hahn M.W."/>
            <person name="Halligan D.L."/>
            <person name="Halpern A.L."/>
            <person name="Halter G.M."/>
            <person name="Han M.V."/>
            <person name="Heger A."/>
            <person name="Hillier L."/>
            <person name="Hinrichs A.S."/>
            <person name="Holmes I."/>
            <person name="Hoskins R.A."/>
            <person name="Hubisz M.J."/>
            <person name="Hultmark D."/>
            <person name="Huntley M.A."/>
            <person name="Jaffe D.B."/>
            <person name="Jagadeeshan S."/>
            <person name="Jeck W.R."/>
            <person name="Johnson J."/>
            <person name="Jones C.D."/>
            <person name="Jordan W.C."/>
            <person name="Karpen G.H."/>
            <person name="Kataoka E."/>
            <person name="Keightley P.D."/>
            <person name="Kheradpour P."/>
            <person name="Kirkness E.F."/>
            <person name="Koerich L.B."/>
            <person name="Kristiansen K."/>
            <person name="Kudrna D."/>
            <person name="Kulathinal R.J."/>
            <person name="Kumar S."/>
            <person name="Kwok R."/>
            <person name="Lander E."/>
            <person name="Langley C.H."/>
            <person name="Lapoint R."/>
            <person name="Lazzaro B.P."/>
            <person name="Lee S.J."/>
            <person name="Levesque L."/>
            <person name="Li R."/>
            <person name="Lin C.F."/>
            <person name="Lin M.F."/>
            <person name="Lindblad-Toh K."/>
            <person name="Llopart A."/>
            <person name="Long M."/>
            <person name="Low L."/>
            <person name="Lozovsky E."/>
            <person name="Lu J."/>
            <person name="Luo M."/>
            <person name="Machado C.A."/>
            <person name="Makalowski W."/>
            <person name="Marzo M."/>
            <person name="Matsuda M."/>
            <person name="Matzkin L."/>
            <person name="McAllister B."/>
            <person name="McBride C.S."/>
            <person name="McKernan B."/>
            <person name="McKernan K."/>
            <person name="Mendez-Lago M."/>
            <person name="Minx P."/>
            <person name="Mollenhauer M.U."/>
            <person name="Montooth K."/>
            <person name="Mount S.M."/>
            <person name="Mu X."/>
            <person name="Myers E."/>
            <person name="Negre B."/>
            <person name="Newfeld S."/>
            <person name="Nielsen R."/>
            <person name="Noor M.A."/>
            <person name="O'Grady P."/>
            <person name="Pachter L."/>
            <person name="Papaceit M."/>
            <person name="Parisi M.J."/>
            <person name="Parisi M."/>
            <person name="Parts L."/>
            <person name="Pedersen J.S."/>
            <person name="Pesole G."/>
            <person name="Phillippy A.M."/>
            <person name="Ponting C.P."/>
            <person name="Pop M."/>
            <person name="Porcelli D."/>
            <person name="Powell J.R."/>
            <person name="Prohaska S."/>
            <person name="Pruitt K."/>
            <person name="Puig M."/>
            <person name="Quesneville H."/>
            <person name="Ram K.R."/>
            <person name="Rand D."/>
            <person name="Rasmussen M.D."/>
            <person name="Reed L.K."/>
            <person name="Reenan R."/>
            <person name="Reily A."/>
            <person name="Remington K.A."/>
            <person name="Rieger T.T."/>
            <person name="Ritchie M.G."/>
            <person name="Robin C."/>
            <person name="Rogers Y.H."/>
            <person name="Rohde C."/>
            <person name="Rozas J."/>
            <person name="Rubenfield M.J."/>
            <person name="Ruiz A."/>
            <person name="Russo S."/>
            <person name="Salzberg S.L."/>
            <person name="Sanchez-Gracia A."/>
            <person name="Saranga D.J."/>
            <person name="Sato H."/>
            <person name="Schaeffer S.W."/>
            <person name="Schatz M.C."/>
            <person name="Schlenke T."/>
            <person name="Schwartz R."/>
            <person name="Segarra C."/>
            <person name="Singh R.S."/>
            <person name="Sirot L."/>
            <person name="Sirota M."/>
            <person name="Sisneros N.B."/>
            <person name="Smith C.D."/>
            <person name="Smith T.F."/>
            <person name="Spieth J."/>
            <person name="Stage D.E."/>
            <person name="Stark A."/>
            <person name="Stephan W."/>
            <person name="Strausberg R.L."/>
            <person name="Strempel S."/>
            <person name="Sturgill D."/>
            <person name="Sutton G."/>
            <person name="Sutton G.G."/>
            <person name="Tao W."/>
            <person name="Teichmann S."/>
            <person name="Tobari Y.N."/>
            <person name="Tomimura Y."/>
            <person name="Tsolas J.M."/>
            <person name="Valente V.L."/>
            <person name="Venter E."/>
            <person name="Venter J.C."/>
            <person name="Vicario S."/>
            <person name="Vieira F.G."/>
            <person name="Vilella A.J."/>
            <person name="Villasante A."/>
            <person name="Walenz B."/>
            <person name="Wang J."/>
            <person name="Wasserman M."/>
            <person name="Watts T."/>
            <person name="Wilson D."/>
            <person name="Wilson R.K."/>
            <person name="Wing R.A."/>
            <person name="Wolfner M.F."/>
            <person name="Wong A."/>
            <person name="Wong G.K."/>
            <person name="Wu C.I."/>
            <person name="Wu G."/>
            <person name="Yamamoto D."/>
            <person name="Yang H.P."/>
            <person name="Yang S.P."/>
            <person name="Yorke J.A."/>
            <person name="Yoshida K."/>
            <person name="Zdobnov E."/>
            <person name="Zhang P."/>
            <person name="Zhang Y."/>
            <person name="Zimin A.V."/>
            <person name="Baldwin J."/>
            <person name="Abdouelleil A."/>
            <person name="Abdulkadir J."/>
            <person name="Abebe A."/>
            <person name="Abera B."/>
            <person name="Abreu J."/>
            <person name="Acer S.C."/>
            <person name="Aftuck L."/>
            <person name="Alexander A."/>
            <person name="An P."/>
            <person name="Anderson E."/>
            <person name="Anderson S."/>
            <person name="Arachi H."/>
            <person name="Azer M."/>
            <person name="Bachantsang P."/>
            <person name="Barry A."/>
            <person name="Bayul T."/>
            <person name="Berlin A."/>
            <person name="Bessette D."/>
            <person name="Bloom T."/>
            <person name="Blye J."/>
            <person name="Boguslavskiy L."/>
            <person name="Bonnet C."/>
            <person name="Boukhgalter B."/>
            <person name="Bourzgui I."/>
            <person name="Brown A."/>
            <person name="Cahill P."/>
            <person name="Channer S."/>
            <person name="Cheshatsang Y."/>
            <person name="Chuda L."/>
            <person name="Citroen M."/>
            <person name="Collymore A."/>
            <person name="Cooke P."/>
            <person name="Costello M."/>
            <person name="D'Aco K."/>
            <person name="Daza R."/>
            <person name="De Haan G."/>
            <person name="DeGray S."/>
            <person name="DeMaso C."/>
            <person name="Dhargay N."/>
            <person name="Dooley K."/>
            <person name="Dooley E."/>
            <person name="Doricent M."/>
            <person name="Dorje P."/>
            <person name="Dorjee K."/>
            <person name="Dupes A."/>
            <person name="Elong R."/>
            <person name="Falk J."/>
            <person name="Farina A."/>
            <person name="Faro S."/>
            <person name="Ferguson D."/>
            <person name="Fisher S."/>
            <person name="Foley C.D."/>
            <person name="Franke A."/>
            <person name="Friedrich D."/>
            <person name="Gadbois L."/>
            <person name="Gearin G."/>
            <person name="Gearin C.R."/>
            <person name="Giannoukos G."/>
            <person name="Goode T."/>
            <person name="Graham J."/>
            <person name="Grandbois E."/>
            <person name="Grewal S."/>
            <person name="Gyaltsen K."/>
            <person name="Hafez N."/>
            <person name="Hagos B."/>
            <person name="Hall J."/>
            <person name="Henson C."/>
            <person name="Hollinger A."/>
            <person name="Honan T."/>
            <person name="Huard M.D."/>
            <person name="Hughes L."/>
            <person name="Hurhula B."/>
            <person name="Husby M.E."/>
            <person name="Kamat A."/>
            <person name="Kanga B."/>
            <person name="Kashin S."/>
            <person name="Khazanovich D."/>
            <person name="Kisner P."/>
            <person name="Lance K."/>
            <person name="Lara M."/>
            <person name="Lee W."/>
            <person name="Lennon N."/>
            <person name="Letendre F."/>
            <person name="LeVine R."/>
            <person name="Lipovsky A."/>
            <person name="Liu X."/>
            <person name="Liu J."/>
            <person name="Liu S."/>
            <person name="Lokyitsang T."/>
            <person name="Lokyitsang Y."/>
            <person name="Lubonja R."/>
            <person name="Lui A."/>
            <person name="MacDonald P."/>
            <person name="Magnisalis V."/>
            <person name="Maru K."/>
            <person name="Matthews C."/>
            <person name="McCusker W."/>
            <person name="McDonough S."/>
            <person name="Mehta T."/>
            <person name="Meldrim J."/>
            <person name="Meneus L."/>
            <person name="Mihai O."/>
            <person name="Mihalev A."/>
            <person name="Mihova T."/>
            <person name="Mittelman R."/>
            <person name="Mlenga V."/>
            <person name="Montmayeur A."/>
            <person name="Mulrain L."/>
            <person name="Navidi A."/>
            <person name="Naylor J."/>
            <person name="Negash T."/>
            <person name="Nguyen T."/>
            <person name="Nguyen N."/>
            <person name="Nicol R."/>
            <person name="Norbu C."/>
            <person name="Norbu N."/>
            <person name="Novod N."/>
            <person name="O'Neill B."/>
            <person name="Osman S."/>
            <person name="Markiewicz E."/>
            <person name="Oyono O.L."/>
            <person name="Patti C."/>
            <person name="Phunkhang P."/>
            <person name="Pierre F."/>
            <person name="Priest M."/>
            <person name="Raghuraman S."/>
            <person name="Rege F."/>
            <person name="Reyes R."/>
            <person name="Rise C."/>
            <person name="Rogov P."/>
            <person name="Ross K."/>
            <person name="Ryan E."/>
            <person name="Settipalli S."/>
            <person name="Shea T."/>
            <person name="Sherpa N."/>
            <person name="Shi L."/>
            <person name="Shih D."/>
            <person name="Sparrow T."/>
            <person name="Spaulding J."/>
            <person name="Stalker J."/>
            <person name="Stange-Thomann N."/>
            <person name="Stavropoulos S."/>
            <person name="Stone C."/>
            <person name="Strader C."/>
            <person name="Tesfaye S."/>
            <person name="Thomson T."/>
            <person name="Thoulutsang Y."/>
            <person name="Thoulutsang D."/>
            <person name="Topham K."/>
            <person name="Topping I."/>
            <person name="Tsamla T."/>
            <person name="Vassiliev H."/>
            <person name="Vo A."/>
            <person name="Wangchuk T."/>
            <person name="Wangdi T."/>
            <person name="Weiand M."/>
            <person name="Wilkinson J."/>
            <person name="Wilson A."/>
            <person name="Yadav S."/>
            <person name="Young G."/>
            <person name="Yu Q."/>
            <person name="Zembek L."/>
            <person name="Zhong D."/>
            <person name="Zimmer A."/>
            <person name="Zwirko Z."/>
            <person name="Jaffe D.B."/>
            <person name="Alvarez P."/>
            <person name="Brockman W."/>
            <person name="Butler J."/>
            <person name="Chin C."/>
            <person name="Gnerre S."/>
            <person name="Grabherr M."/>
            <person name="Kleber M."/>
            <person name="Mauceli E."/>
            <person name="MacCallum I."/>
        </authorList>
    </citation>
    <scope>NUCLEOTIDE SEQUENCE [LARGE SCALE GENOMIC DNA]</scope>
    <source>
        <strain evidence="3">MSH-3 / Tucson 14011-0111.49</strain>
    </source>
</reference>
<dbReference type="PhylomeDB" id="B4GYZ6"/>
<proteinExistence type="predicted"/>
<dbReference type="OrthoDB" id="7727171at2759"/>
<dbReference type="SMART" id="SM00697">
    <property type="entry name" value="DM8"/>
    <property type="match status" value="1"/>
</dbReference>
<dbReference type="Proteomes" id="UP000008744">
    <property type="component" value="Unassembled WGS sequence"/>
</dbReference>
<organism evidence="3">
    <name type="scientific">Drosophila persimilis</name>
    <name type="common">Fruit fly</name>
    <dbReference type="NCBI Taxonomy" id="7234"/>
    <lineage>
        <taxon>Eukaryota</taxon>
        <taxon>Metazoa</taxon>
        <taxon>Ecdysozoa</taxon>
        <taxon>Arthropoda</taxon>
        <taxon>Hexapoda</taxon>
        <taxon>Insecta</taxon>
        <taxon>Pterygota</taxon>
        <taxon>Neoptera</taxon>
        <taxon>Endopterygota</taxon>
        <taxon>Diptera</taxon>
        <taxon>Brachycera</taxon>
        <taxon>Muscomorpha</taxon>
        <taxon>Ephydroidea</taxon>
        <taxon>Drosophilidae</taxon>
        <taxon>Drosophila</taxon>
        <taxon>Sophophora</taxon>
    </lineage>
</organism>
<dbReference type="eggNOG" id="ENOG502TKXH">
    <property type="taxonomic scope" value="Eukaryota"/>
</dbReference>
<feature type="signal peptide" evidence="1">
    <location>
        <begin position="1"/>
        <end position="26"/>
    </location>
</feature>
<dbReference type="AlphaFoldDB" id="B4GYZ6"/>
<feature type="chain" id="PRO_5002804541" evidence="1">
    <location>
        <begin position="27"/>
        <end position="180"/>
    </location>
</feature>
<evidence type="ECO:0000256" key="1">
    <source>
        <dbReference type="SAM" id="SignalP"/>
    </source>
</evidence>
<dbReference type="PANTHER" id="PTHR20898">
    <property type="entry name" value="DAEDALUS ON 3-RELATED-RELATED"/>
    <property type="match status" value="1"/>
</dbReference>
<dbReference type="EMBL" id="CH479198">
    <property type="protein sequence ID" value="EDW28014.1"/>
    <property type="molecule type" value="Genomic_DNA"/>
</dbReference>
<keyword evidence="3" id="KW-1185">Reference proteome</keyword>
<dbReference type="PANTHER" id="PTHR20898:SF0">
    <property type="entry name" value="DAEDALUS ON 3-RELATED"/>
    <property type="match status" value="1"/>
</dbReference>
<evidence type="ECO:0000313" key="3">
    <source>
        <dbReference type="Proteomes" id="UP000008744"/>
    </source>
</evidence>
<dbReference type="Pfam" id="PF06477">
    <property type="entry name" value="DUF1091"/>
    <property type="match status" value="1"/>
</dbReference>
<keyword evidence="1" id="KW-0732">Signal</keyword>
<dbReference type="HOGENOM" id="CLU_116900_0_0_1"/>
<protein>
    <submittedName>
        <fullName evidence="2">GL27279</fullName>
    </submittedName>
</protein>